<dbReference type="Proteomes" id="UP001388259">
    <property type="component" value="Unassembled WGS sequence"/>
</dbReference>
<dbReference type="Pfam" id="PF26343">
    <property type="entry name" value="VapC50_C"/>
    <property type="match status" value="1"/>
</dbReference>
<feature type="domain" description="VapC50 C-terminal" evidence="2">
    <location>
        <begin position="138"/>
        <end position="191"/>
    </location>
</feature>
<dbReference type="AlphaFoldDB" id="A0AB35YUY1"/>
<dbReference type="InterPro" id="IPR002716">
    <property type="entry name" value="PIN_dom"/>
</dbReference>
<evidence type="ECO:0000313" key="4">
    <source>
        <dbReference type="EMBL" id="MEM0574116.1"/>
    </source>
</evidence>
<dbReference type="EMBL" id="JBANCF010000009">
    <property type="protein sequence ID" value="MEM0574116.1"/>
    <property type="molecule type" value="Genomic_DNA"/>
</dbReference>
<comment type="caution">
    <text evidence="3">The sequence shown here is derived from an EMBL/GenBank/DDBJ whole genome shotgun (WGS) entry which is preliminary data.</text>
</comment>
<gene>
    <name evidence="4" type="ORF">VZD24_11350</name>
    <name evidence="3" type="ORF">VZD85_11765</name>
</gene>
<evidence type="ECO:0000313" key="3">
    <source>
        <dbReference type="EMBL" id="MEM0519035.1"/>
    </source>
</evidence>
<organism evidence="3 5">
    <name type="scientific">Aequorivita flava</name>
    <dbReference type="NCBI Taxonomy" id="3114371"/>
    <lineage>
        <taxon>Bacteria</taxon>
        <taxon>Pseudomonadati</taxon>
        <taxon>Bacteroidota</taxon>
        <taxon>Flavobacteriia</taxon>
        <taxon>Flavobacteriales</taxon>
        <taxon>Flavobacteriaceae</taxon>
        <taxon>Aequorivita</taxon>
    </lineage>
</organism>
<dbReference type="Proteomes" id="UP001390963">
    <property type="component" value="Unassembled WGS sequence"/>
</dbReference>
<dbReference type="RefSeq" id="WP_342687694.1">
    <property type="nucleotide sequence ID" value="NZ_JAZBJM010000008.1"/>
</dbReference>
<accession>A0AB35YUY1</accession>
<dbReference type="Pfam" id="PF13470">
    <property type="entry name" value="PIN_3"/>
    <property type="match status" value="1"/>
</dbReference>
<evidence type="ECO:0000259" key="2">
    <source>
        <dbReference type="Pfam" id="PF26343"/>
    </source>
</evidence>
<feature type="domain" description="PIN" evidence="1">
    <location>
        <begin position="16"/>
        <end position="121"/>
    </location>
</feature>
<dbReference type="InterPro" id="IPR058652">
    <property type="entry name" value="VapC50_C"/>
</dbReference>
<dbReference type="InterPro" id="IPR029060">
    <property type="entry name" value="PIN-like_dom_sf"/>
</dbReference>
<reference evidence="3 6" key="1">
    <citation type="submission" date="2024-01" db="EMBL/GenBank/DDBJ databases">
        <title>Aequorivita flavus sp. nov., isolated from deep-sea sediment.</title>
        <authorList>
            <person name="Chen X."/>
        </authorList>
    </citation>
    <scope>NUCLEOTIDE SEQUENCE</scope>
    <source>
        <strain evidence="3">MCCC 1A16923</strain>
        <strain evidence="4 6">MCCC 1A16935</strain>
    </source>
</reference>
<evidence type="ECO:0000313" key="5">
    <source>
        <dbReference type="Proteomes" id="UP001388259"/>
    </source>
</evidence>
<protein>
    <submittedName>
        <fullName evidence="3">PIN domain-containing protein</fullName>
    </submittedName>
</protein>
<dbReference type="EMBL" id="JAZBJM010000008">
    <property type="protein sequence ID" value="MEM0519035.1"/>
    <property type="molecule type" value="Genomic_DNA"/>
</dbReference>
<evidence type="ECO:0000259" key="1">
    <source>
        <dbReference type="Pfam" id="PF13470"/>
    </source>
</evidence>
<proteinExistence type="predicted"/>
<name>A0AB35YUY1_9FLAO</name>
<keyword evidence="6" id="KW-1185">Reference proteome</keyword>
<dbReference type="SUPFAM" id="SSF88723">
    <property type="entry name" value="PIN domain-like"/>
    <property type="match status" value="1"/>
</dbReference>
<evidence type="ECO:0000313" key="6">
    <source>
        <dbReference type="Proteomes" id="UP001390963"/>
    </source>
</evidence>
<sequence length="194" mass="22505">MTKNWDYIIHSVRFKCVLDTNVIYPIEIRDLLFWFAYYNLFTPKWSTHIFNEWKAVMSRKGINEVEANKRVDRVNKAFPDALVKNYSGLVGSLELPDPKDRHVLAAAIKTNANVIVTNNIKDFPKEYLSSFGLTVKTADDFLTDIIDLNPEQAVKAFKELVLNRRNPDLDEFQVLDILRKRGLKDTADFLHSQL</sequence>